<keyword evidence="13" id="KW-1185">Reference proteome</keyword>
<dbReference type="FunFam" id="3.40.50.1440:FF:000017">
    <property type="entry name" value="Tubulin epsilon chain"/>
    <property type="match status" value="1"/>
</dbReference>
<feature type="coiled-coil region" evidence="7">
    <location>
        <begin position="1076"/>
        <end position="1103"/>
    </location>
</feature>
<dbReference type="GO" id="GO:0005525">
    <property type="term" value="F:GTP binding"/>
    <property type="evidence" value="ECO:0007669"/>
    <property type="project" value="UniProtKB-KW"/>
</dbReference>
<dbReference type="GO" id="GO:0005524">
    <property type="term" value="F:ATP binding"/>
    <property type="evidence" value="ECO:0007669"/>
    <property type="project" value="UniProtKB-KW"/>
</dbReference>
<feature type="compositionally biased region" description="Low complexity" evidence="8">
    <location>
        <begin position="2039"/>
        <end position="2063"/>
    </location>
</feature>
<dbReference type="Gene3D" id="1.10.8.60">
    <property type="match status" value="2"/>
</dbReference>
<dbReference type="FunFam" id="3.40.50.300:FF:001660">
    <property type="entry name" value="NF-X1 finger and helicase protein, putative"/>
    <property type="match status" value="1"/>
</dbReference>
<dbReference type="PANTHER" id="PTHR43392">
    <property type="entry name" value="AAA-TYPE ATPASE FAMILY PROTEIN / ANKYRIN REPEAT FAMILY PROTEIN"/>
    <property type="match status" value="1"/>
</dbReference>
<feature type="domain" description="AAA+ ATPase" evidence="9">
    <location>
        <begin position="2490"/>
        <end position="2671"/>
    </location>
</feature>
<feature type="region of interest" description="Disordered" evidence="8">
    <location>
        <begin position="2035"/>
        <end position="2063"/>
    </location>
</feature>
<dbReference type="InterPro" id="IPR000217">
    <property type="entry name" value="Tubulin"/>
</dbReference>
<evidence type="ECO:0000259" key="9">
    <source>
        <dbReference type="SMART" id="SM00382"/>
    </source>
</evidence>
<dbReference type="InterPro" id="IPR041679">
    <property type="entry name" value="DNA2/NAM7-like_C"/>
</dbReference>
<dbReference type="FunFam" id="3.40.50.300:FF:000216">
    <property type="entry name" value="Type VII secretion ATPase EccA"/>
    <property type="match status" value="3"/>
</dbReference>
<dbReference type="InterPro" id="IPR050773">
    <property type="entry name" value="CbxX/CfxQ_RuBisCO_ESX"/>
</dbReference>
<evidence type="ECO:0000256" key="5">
    <source>
        <dbReference type="ARBA" id="ARBA00022840"/>
    </source>
</evidence>
<name>A0A835Y7R3_9CHLO</name>
<evidence type="ECO:0000256" key="1">
    <source>
        <dbReference type="ARBA" id="ARBA00009636"/>
    </source>
</evidence>
<protein>
    <submittedName>
        <fullName evidence="12">Uncharacterized protein</fullName>
    </submittedName>
</protein>
<dbReference type="InterPro" id="IPR003008">
    <property type="entry name" value="Tubulin_FtsZ_GTPase"/>
</dbReference>
<dbReference type="Pfam" id="PF13086">
    <property type="entry name" value="AAA_11"/>
    <property type="match status" value="1"/>
</dbReference>
<dbReference type="FunFam" id="1.10.8.60:FF:000160">
    <property type="entry name" value="WGS project CABT00000000 data, contig 2.55"/>
    <property type="match status" value="1"/>
</dbReference>
<dbReference type="GO" id="GO:0005874">
    <property type="term" value="C:microtubule"/>
    <property type="evidence" value="ECO:0007669"/>
    <property type="project" value="UniProtKB-KW"/>
</dbReference>
<evidence type="ECO:0000256" key="6">
    <source>
        <dbReference type="ARBA" id="ARBA00023134"/>
    </source>
</evidence>
<dbReference type="Gene3D" id="1.10.287.600">
    <property type="entry name" value="Helix hairpin bin"/>
    <property type="match status" value="1"/>
</dbReference>
<dbReference type="Pfam" id="PF03953">
    <property type="entry name" value="Tubulin_C"/>
    <property type="match status" value="1"/>
</dbReference>
<comment type="similarity">
    <text evidence="1">Belongs to the tubulin family.</text>
</comment>
<dbReference type="GO" id="GO:0004386">
    <property type="term" value="F:helicase activity"/>
    <property type="evidence" value="ECO:0007669"/>
    <property type="project" value="InterPro"/>
</dbReference>
<dbReference type="SMART" id="SM00382">
    <property type="entry name" value="AAA"/>
    <property type="match status" value="4"/>
</dbReference>
<reference evidence="12" key="1">
    <citation type="journal article" date="2020" name="bioRxiv">
        <title>Comparative genomics of Chlamydomonas.</title>
        <authorList>
            <person name="Craig R.J."/>
            <person name="Hasan A.R."/>
            <person name="Ness R.W."/>
            <person name="Keightley P.D."/>
        </authorList>
    </citation>
    <scope>NUCLEOTIDE SEQUENCE</scope>
    <source>
        <strain evidence="12">CCAP 11/70</strain>
    </source>
</reference>
<dbReference type="SUPFAM" id="SSF52540">
    <property type="entry name" value="P-loop containing nucleoside triphosphate hydrolases"/>
    <property type="match status" value="4"/>
</dbReference>
<evidence type="ECO:0000313" key="12">
    <source>
        <dbReference type="EMBL" id="KAG2495741.1"/>
    </source>
</evidence>
<dbReference type="Pfam" id="PF13087">
    <property type="entry name" value="AAA_12"/>
    <property type="match status" value="1"/>
</dbReference>
<dbReference type="InterPro" id="IPR023123">
    <property type="entry name" value="Tubulin_C"/>
</dbReference>
<feature type="compositionally biased region" description="Low complexity" evidence="8">
    <location>
        <begin position="1868"/>
        <end position="1883"/>
    </location>
</feature>
<dbReference type="SUPFAM" id="SSF55307">
    <property type="entry name" value="Tubulin C-terminal domain-like"/>
    <property type="match status" value="1"/>
</dbReference>
<proteinExistence type="inferred from homology"/>
<keyword evidence="4" id="KW-0547">Nucleotide-binding</keyword>
<gene>
    <name evidence="12" type="ORF">HYH03_006339</name>
</gene>
<evidence type="ECO:0000256" key="7">
    <source>
        <dbReference type="SAM" id="Coils"/>
    </source>
</evidence>
<comment type="caution">
    <text evidence="12">The sequence shown here is derived from an EMBL/GenBank/DDBJ whole genome shotgun (WGS) entry which is preliminary data.</text>
</comment>
<dbReference type="SUPFAM" id="SSF52490">
    <property type="entry name" value="Tubulin nucleotide-binding domain-like"/>
    <property type="match status" value="1"/>
</dbReference>
<keyword evidence="3" id="KW-0493">Microtubule</keyword>
<dbReference type="SMART" id="SM00865">
    <property type="entry name" value="Tubulin_C"/>
    <property type="match status" value="1"/>
</dbReference>
<dbReference type="GO" id="GO:0016887">
    <property type="term" value="F:ATP hydrolysis activity"/>
    <property type="evidence" value="ECO:0007669"/>
    <property type="project" value="InterPro"/>
</dbReference>
<evidence type="ECO:0000256" key="4">
    <source>
        <dbReference type="ARBA" id="ARBA00022741"/>
    </source>
</evidence>
<dbReference type="Pfam" id="PF17866">
    <property type="entry name" value="AAA_lid_6"/>
    <property type="match status" value="1"/>
</dbReference>
<accession>A0A835Y7R3</accession>
<feature type="domain" description="AAA+ ATPase" evidence="9">
    <location>
        <begin position="978"/>
        <end position="1342"/>
    </location>
</feature>
<keyword evidence="6" id="KW-0342">GTP-binding</keyword>
<dbReference type="PROSITE" id="PS00227">
    <property type="entry name" value="TUBULIN"/>
    <property type="match status" value="1"/>
</dbReference>
<evidence type="ECO:0000259" key="10">
    <source>
        <dbReference type="SMART" id="SM00864"/>
    </source>
</evidence>
<feature type="region of interest" description="Disordered" evidence="8">
    <location>
        <begin position="230"/>
        <end position="249"/>
    </location>
</feature>
<feature type="domain" description="AAA+ ATPase" evidence="9">
    <location>
        <begin position="2759"/>
        <end position="2899"/>
    </location>
</feature>
<dbReference type="InterPro" id="IPR004057">
    <property type="entry name" value="Epsilon_tubulin"/>
</dbReference>
<evidence type="ECO:0000256" key="3">
    <source>
        <dbReference type="ARBA" id="ARBA00022701"/>
    </source>
</evidence>
<dbReference type="CDD" id="cd00009">
    <property type="entry name" value="AAA"/>
    <property type="match status" value="3"/>
</dbReference>
<dbReference type="InterPro" id="IPR008280">
    <property type="entry name" value="Tub_FtsZ_C"/>
</dbReference>
<dbReference type="InterPro" id="IPR041627">
    <property type="entry name" value="AAA_lid_6"/>
</dbReference>
<feature type="region of interest" description="Disordered" evidence="8">
    <location>
        <begin position="2993"/>
        <end position="3029"/>
    </location>
</feature>
<organism evidence="12 13">
    <name type="scientific">Edaphochlamys debaryana</name>
    <dbReference type="NCBI Taxonomy" id="47281"/>
    <lineage>
        <taxon>Eukaryota</taxon>
        <taxon>Viridiplantae</taxon>
        <taxon>Chlorophyta</taxon>
        <taxon>core chlorophytes</taxon>
        <taxon>Chlorophyceae</taxon>
        <taxon>CS clade</taxon>
        <taxon>Chlamydomonadales</taxon>
        <taxon>Chlamydomonadales incertae sedis</taxon>
        <taxon>Edaphochlamys</taxon>
    </lineage>
</organism>
<dbReference type="PRINTS" id="PR01161">
    <property type="entry name" value="TUBULIN"/>
</dbReference>
<sequence length="3188" mass="342027">MPRELVTIQVGQCGNQVGCRFWELALREHAAYNVKGVYDEALSSFFRNVDTRVEPPQNLPVGDGRGPIRTLKARSVIVDMECGVINEMLKGPLGEVLDTRQLVSDVSGAGNNWAHGHHCYGPQYHDAILDKIRLTTEDCDSLQSFMLLHSLGGGTGSGVGTYIVQMLADEFPGVFRFTGSVFPSEEDDVVTSPYNALLALHTLVEAADCVLPIENQALIEIVNRGEKAAGKEGDASAGAGAAAGGRGSTSKPFDAMNGVAASMLLHMTASVRFEGPLNVDLNDITMNLVPYPKMHFLLSSMSPLTPPPKEKDVGRQALASQPRTLDQVFGEVFSRENQLIRADPRHGTYLACGLIARGPTATIADINRNVARLRPQLKMVHWNSEGFKLGICSTPPVGCPFGLLCLANNTAIAGTFQTMRERFDKLYKRRFYTHHYEQYMDIAGFAEAAEAVGELTQQYAALEGATQAPPVTRLRPRGLSFLPRGAPNLRRFFDKVTKQHDAAWSPSKDGPRFLDAVLEYDDPIDLLYRLTHPSEAGAARLKSALMDAGSPGRIATHVVPLLRLLGSDQLSGSTCRAPLLQLLEALYRVPGLLGCVEAAVKASAVADPAPVGWWLLVLASQVEEVRRSADVLRLAELLQSHGGDATKVAQQLKVVLAGAAAAAEAAATAGGSTGSKTGAGGVALEDLLLGPGGRHDNDHVDYRSITVLPTSEEALCLRQPYLPRTAGGSDTEAAPAGAPSDPQAALLDRHYRLLREDFVLPLRQSLALMGFRKDPSSSSNAPAPGSNVTKAQLERNVYPLLAVAGAALNPRPVVMREDYWSQYGGTLPSDALVAIARRPANTIDADTPFTPLLFGIITRRDPKEMAAVADAPMLGISFDRRTQGAEALLQELGRGAALAGEELVLVQVSSNYLSVRPVLSVLQAMPGVPLAEELVLGEHPQAVTYLPPDAASEELERLEASGMRLDPSQAESLRQCLSQRVALVQGPPGTGKTFVGVLLCDAILRLSQGERILVVCYTNHALDQFLEALLDKDITDIVRVGGRSKSQRLQPYNLRELTGPNNMSRPRLDDVAFRRVKALRQEADDLEGEIERLQDKLRVTAGVRAVDDDDDFIFINLWGELEDLLEEEHEEAHEQISDADAWERWLCGYSSADPDVSYVQDRKERKKAKEKLGVMEYEDAKLRVYSRVLEGPPRGSGGAAAGGDKDVWGLPLPKRLDLAASWLRERRGRWAAELASALTRSGEVMAEIRTLYDGPARTVLSRARVIGCTTTGAAMAKELLRDPAVDPGVVLVEEAGELLEAHVLTSISARTKQLILIGDHKQLRPKVESYSLTVQSGAGHDLNVSLFERLVLGGFPHTQLGVQHRMHPQISALVRPTYSDLRDADSTLAHPPVRGLPPGQRVAFVDHRQPEAGEKEAGVWGMAAAAAGVSKVNMHEVALAVETVRYLLQQGYAPEQLVLLTPYLGQLLELQRALSEQSLQVLLDELDLRDLRAAASAQALSSLEDSAGVGIVRKGRGGGADGGKGGVRVATIDNYQGEEADMVVASLVRSNASGGVGFLSEPERINVLLSRARQGMVLIGNSDTLRNAKSPEARRHWGRVLRTLEAEGFVAPGLPACCQQHGTRQLLIQPPDFARLAPDGGCTQPCHVVLSCGHPCMLRCHSYDPEHERVRCKAPVLDTCSKGHTVTRQCSQSPTSVACPTCMEIRRIEEEERKKAAELADAADKARRDADVEAALLKAQISRLRQQQAGLEEAARARQAAVELELKKERLAKEVDLQEKFGRLEAAEWEREQRQRSEEQLRAMEAEAEQRLAARAEEEAARLQAEREEEQQRRAEIEAAARQLKQVEAGRDRELQAIANDRRRLGEQAEQQRASAEAEAAGSGATYRTMAAWKQALVAAAKAEHPAGLESLRVQLRAAAGPSADAAKDTASTLDQVFRKKGLGARVTLCALQPAAGQPAAGDANQSSGASVKRGITLLKEEKWLEAYKFFKALADQPPAQEDSAVAAAFASLCSAKLGLPAPDPALASAFKKLKRPKPGATAPTPSAAGASSTPTPPAGSSSAAAAAATASATAPAAAAYHPAQHLADALAATSRRTPAGSAQAEATGAALAFLLHHDSAALPSSLHNLALGIFRDGALALMVPTQAIPSRSSSDASGGGGGDADVLQPKWEAWAKKSPSMAQLMALTGLAPVKRAMVELAAAVELDKERGRPLGAKQYNVRFHGNPGTGKTTVARIYAGLLKELGVLPGAEVVETSGSELLTGGVSKLKEQLKKLDKGGVLFLDEAYQLNPKTNPMGAQVLDYLLPEMENQRGKLVVVLAGYRKQMDDLMAHNEGLPSRFAQEFTFPDYSDDELHTIFKNLIESDKAPRFTLADPRHLRIAARRLGRGRGMTGFGNARAVRNTFEAAQRRQAARVLAERDAGGQPDPLRLEREDLLGPRHLDASGCAALRELRGMRGLAAVKQQVDDLLGLIATNAELEEAEQPPKQVNLNRIFLGNPGTGKTTVAGLYGRILRDLGLLSKGDVVVKVPADFVGTVLGESEKKTEAILEASKGCVLVIDEAYGLYWDGGRDPYREAVIDTIVARVQGVPGDDRCVLLLGYEEQMEAMLRKSNPGLARRFQLPQAWRFEDYGPEDLLAIIREAARKRGWALGEGALLAAVDALEAERRKPNFGNAGAVNNLLSVAAVRMEARLRGMPPEQRARAAPVAEDFLPPGAGGDPADIFGDLVGCRAVLQKLREWQATITACQALGRDPLQAVELNFRFTGAPGTGKTTVARRVGKLFASLGLLGSAEMVSCSASDFVTGYANQASGKTRELFKKAVGGVLFIDEAYRLNPRKGGPMMAEVLDEIVQLLTEPAFKDKMVVILAGYDNEIEELMAVNPGLKSRFSQVLHFPDFSAEDAAALLRQQLGRDGLELAAEVTQEALVGMAQQLASAPNWANGRDVGTWAKRAFTQHALALGQGQQGPAAGGGVGLAALRAALEDMLRDKAPKAPSKAAAGTGGGAAAAGSGASPAGGDVAGSMSHDAPQQQAFATAQPLPPPPTTAAVAAPAVRVEEPVVETETAVPPAAEAPDGPGSFGGLSNAFLSAMQDALEGKGHDLTSLDAVRELALDPALAEEILPYMSAMPGVDAATLAEMVRQWQIMIRERMEEEAELARKRQRPVWRCAVCGRYGCPVAPYIERYEEV</sequence>
<dbReference type="Gene3D" id="3.40.50.1440">
    <property type="entry name" value="Tubulin/FtsZ, GTPase domain"/>
    <property type="match status" value="1"/>
</dbReference>
<keyword evidence="7" id="KW-0175">Coiled coil</keyword>
<evidence type="ECO:0000313" key="13">
    <source>
        <dbReference type="Proteomes" id="UP000612055"/>
    </source>
</evidence>
<dbReference type="InterPro" id="IPR036525">
    <property type="entry name" value="Tubulin/FtsZ_GTPase_sf"/>
</dbReference>
<dbReference type="EMBL" id="JAEHOE010000023">
    <property type="protein sequence ID" value="KAG2495741.1"/>
    <property type="molecule type" value="Genomic_DNA"/>
</dbReference>
<dbReference type="InterPro" id="IPR047187">
    <property type="entry name" value="SF1_C_Upf1"/>
</dbReference>
<dbReference type="Gene3D" id="3.40.50.300">
    <property type="entry name" value="P-loop containing nucleotide triphosphate hydrolases"/>
    <property type="match status" value="5"/>
</dbReference>
<dbReference type="InterPro" id="IPR003959">
    <property type="entry name" value="ATPase_AAA_core"/>
</dbReference>
<dbReference type="CDD" id="cd02190">
    <property type="entry name" value="epsilon_tubulin"/>
    <property type="match status" value="1"/>
</dbReference>
<feature type="domain" description="AAA+ ATPase" evidence="9">
    <location>
        <begin position="2218"/>
        <end position="2350"/>
    </location>
</feature>
<feature type="domain" description="Tubulin/FtsZ GTPase" evidence="10">
    <location>
        <begin position="57"/>
        <end position="275"/>
    </location>
</feature>
<dbReference type="CDD" id="cd18808">
    <property type="entry name" value="SF1_C_Upf1"/>
    <property type="match status" value="1"/>
</dbReference>
<dbReference type="OrthoDB" id="10261663at2759"/>
<dbReference type="InterPro" id="IPR027417">
    <property type="entry name" value="P-loop_NTPase"/>
</dbReference>
<feature type="region of interest" description="Disordered" evidence="8">
    <location>
        <begin position="1863"/>
        <end position="1883"/>
    </location>
</feature>
<dbReference type="PANTHER" id="PTHR43392:SF2">
    <property type="entry name" value="AAA-TYPE ATPASE FAMILY PROTEIN _ ANKYRIN REPEAT FAMILY PROTEIN"/>
    <property type="match status" value="1"/>
</dbReference>
<comment type="similarity">
    <text evidence="2">Belongs to the CbxX/CfxQ family.</text>
</comment>
<dbReference type="InterPro" id="IPR017975">
    <property type="entry name" value="Tubulin_CS"/>
</dbReference>
<dbReference type="Pfam" id="PF00004">
    <property type="entry name" value="AAA"/>
    <property type="match status" value="3"/>
</dbReference>
<evidence type="ECO:0000256" key="2">
    <source>
        <dbReference type="ARBA" id="ARBA00010378"/>
    </source>
</evidence>
<feature type="compositionally biased region" description="Low complexity" evidence="8">
    <location>
        <begin position="3008"/>
        <end position="3018"/>
    </location>
</feature>
<dbReference type="SMART" id="SM00864">
    <property type="entry name" value="Tubulin"/>
    <property type="match status" value="1"/>
</dbReference>
<feature type="coiled-coil region" evidence="7">
    <location>
        <begin position="1705"/>
        <end position="1847"/>
    </location>
</feature>
<evidence type="ECO:0000259" key="11">
    <source>
        <dbReference type="SMART" id="SM00865"/>
    </source>
</evidence>
<dbReference type="PRINTS" id="PR01519">
    <property type="entry name" value="EPSLNTUBULIN"/>
</dbReference>
<dbReference type="GO" id="GO:0007017">
    <property type="term" value="P:microtubule-based process"/>
    <property type="evidence" value="ECO:0007669"/>
    <property type="project" value="InterPro"/>
</dbReference>
<dbReference type="InterPro" id="IPR003593">
    <property type="entry name" value="AAA+_ATPase"/>
</dbReference>
<dbReference type="InterPro" id="IPR041677">
    <property type="entry name" value="DNA2/NAM7_AAA_11"/>
</dbReference>
<dbReference type="InterPro" id="IPR018316">
    <property type="entry name" value="Tubulin/FtsZ_2-layer-sand-dom"/>
</dbReference>
<feature type="domain" description="Tubulin/FtsZ 2-layer sandwich" evidence="11">
    <location>
        <begin position="277"/>
        <end position="421"/>
    </location>
</feature>
<evidence type="ECO:0000256" key="8">
    <source>
        <dbReference type="SAM" id="MobiDB-lite"/>
    </source>
</evidence>
<dbReference type="Pfam" id="PF00091">
    <property type="entry name" value="Tubulin"/>
    <property type="match status" value="1"/>
</dbReference>
<dbReference type="Proteomes" id="UP000612055">
    <property type="component" value="Unassembled WGS sequence"/>
</dbReference>
<keyword evidence="5" id="KW-0067">ATP-binding</keyword>